<dbReference type="AlphaFoldDB" id="H2Z8H7"/>
<dbReference type="GO" id="GO:0005737">
    <property type="term" value="C:cytoplasm"/>
    <property type="evidence" value="ECO:0007669"/>
    <property type="project" value="TreeGrafter"/>
</dbReference>
<sequence length="91" mass="10701">MHGEASKNVLDGLNMFDGTDACYFDDGQQGFNNQNDTRVFDYTKWETLRFLLSQLRYYVNEFHVDGFRFNGLSTMIFHDPSKYGQHQLCSR</sequence>
<accession>H2Z8H7</accession>
<organism evidence="1 2">
    <name type="scientific">Ciona savignyi</name>
    <name type="common">Pacific transparent sea squirt</name>
    <dbReference type="NCBI Taxonomy" id="51511"/>
    <lineage>
        <taxon>Eukaryota</taxon>
        <taxon>Metazoa</taxon>
        <taxon>Chordata</taxon>
        <taxon>Tunicata</taxon>
        <taxon>Ascidiacea</taxon>
        <taxon>Phlebobranchia</taxon>
        <taxon>Cionidae</taxon>
        <taxon>Ciona</taxon>
    </lineage>
</organism>
<dbReference type="GO" id="GO:0003844">
    <property type="term" value="F:1,4-alpha-glucan branching enzyme activity"/>
    <property type="evidence" value="ECO:0007669"/>
    <property type="project" value="TreeGrafter"/>
</dbReference>
<dbReference type="STRING" id="51511.ENSCSAVP00000013889"/>
<reference evidence="1" key="2">
    <citation type="submission" date="2025-08" db="UniProtKB">
        <authorList>
            <consortium name="Ensembl"/>
        </authorList>
    </citation>
    <scope>IDENTIFICATION</scope>
</reference>
<dbReference type="GO" id="GO:0005978">
    <property type="term" value="P:glycogen biosynthetic process"/>
    <property type="evidence" value="ECO:0007669"/>
    <property type="project" value="TreeGrafter"/>
</dbReference>
<dbReference type="HOGENOM" id="CLU_2432481_0_0_1"/>
<dbReference type="Proteomes" id="UP000007875">
    <property type="component" value="Unassembled WGS sequence"/>
</dbReference>
<dbReference type="Gene3D" id="3.20.20.80">
    <property type="entry name" value="Glycosidases"/>
    <property type="match status" value="1"/>
</dbReference>
<evidence type="ECO:0000313" key="1">
    <source>
        <dbReference type="Ensembl" id="ENSCSAVP00000013889.1"/>
    </source>
</evidence>
<reference evidence="1" key="3">
    <citation type="submission" date="2025-09" db="UniProtKB">
        <authorList>
            <consortium name="Ensembl"/>
        </authorList>
    </citation>
    <scope>IDENTIFICATION</scope>
</reference>
<dbReference type="eggNOG" id="KOG0470">
    <property type="taxonomic scope" value="Eukaryota"/>
</dbReference>
<dbReference type="PANTHER" id="PTHR43651">
    <property type="entry name" value="1,4-ALPHA-GLUCAN-BRANCHING ENZYME"/>
    <property type="match status" value="1"/>
</dbReference>
<keyword evidence="2" id="KW-1185">Reference proteome</keyword>
<name>H2Z8H7_CIOSA</name>
<reference evidence="2" key="1">
    <citation type="submission" date="2003-08" db="EMBL/GenBank/DDBJ databases">
        <authorList>
            <person name="Birren B."/>
            <person name="Nusbaum C."/>
            <person name="Abebe A."/>
            <person name="Abouelleil A."/>
            <person name="Adekoya E."/>
            <person name="Ait-zahra M."/>
            <person name="Allen N."/>
            <person name="Allen T."/>
            <person name="An P."/>
            <person name="Anderson M."/>
            <person name="Anderson S."/>
            <person name="Arachchi H."/>
            <person name="Armbruster J."/>
            <person name="Bachantsang P."/>
            <person name="Baldwin J."/>
            <person name="Barry A."/>
            <person name="Bayul T."/>
            <person name="Blitshsteyn B."/>
            <person name="Bloom T."/>
            <person name="Blye J."/>
            <person name="Boguslavskiy L."/>
            <person name="Borowsky M."/>
            <person name="Boukhgalter B."/>
            <person name="Brunache A."/>
            <person name="Butler J."/>
            <person name="Calixte N."/>
            <person name="Calvo S."/>
            <person name="Camarata J."/>
            <person name="Campo K."/>
            <person name="Chang J."/>
            <person name="Cheshatsang Y."/>
            <person name="Citroen M."/>
            <person name="Collymore A."/>
            <person name="Considine T."/>
            <person name="Cook A."/>
            <person name="Cooke P."/>
            <person name="Corum B."/>
            <person name="Cuomo C."/>
            <person name="David R."/>
            <person name="Dawoe T."/>
            <person name="Degray S."/>
            <person name="Dodge S."/>
            <person name="Dooley K."/>
            <person name="Dorje P."/>
            <person name="Dorjee K."/>
            <person name="Dorris L."/>
            <person name="Duffey N."/>
            <person name="Dupes A."/>
            <person name="Elkins T."/>
            <person name="Engels R."/>
            <person name="Erickson J."/>
            <person name="Farina A."/>
            <person name="Faro S."/>
            <person name="Ferreira P."/>
            <person name="Fischer H."/>
            <person name="Fitzgerald M."/>
            <person name="Foley K."/>
            <person name="Gage D."/>
            <person name="Galagan J."/>
            <person name="Gearin G."/>
            <person name="Gnerre S."/>
            <person name="Gnirke A."/>
            <person name="Goyette A."/>
            <person name="Graham J."/>
            <person name="Grandbois E."/>
            <person name="Gyaltsen K."/>
            <person name="Hafez N."/>
            <person name="Hagopian D."/>
            <person name="Hagos B."/>
            <person name="Hall J."/>
            <person name="Hatcher B."/>
            <person name="Heller A."/>
            <person name="Higgins H."/>
            <person name="Honan T."/>
            <person name="Horn A."/>
            <person name="Houde N."/>
            <person name="Hughes L."/>
            <person name="Hulme W."/>
            <person name="Husby E."/>
            <person name="Iliev I."/>
            <person name="Jaffe D."/>
            <person name="Jones C."/>
            <person name="Kamal M."/>
            <person name="Kamat A."/>
            <person name="Kamvysselis M."/>
            <person name="Karlsson E."/>
            <person name="Kells C."/>
            <person name="Kieu A."/>
            <person name="Kisner P."/>
            <person name="Kodira C."/>
            <person name="Kulbokas E."/>
            <person name="Labutti K."/>
            <person name="Lama D."/>
            <person name="Landers T."/>
            <person name="Leger J."/>
            <person name="Levine S."/>
            <person name="Lewis D."/>
            <person name="Lewis T."/>
            <person name="Lindblad-toh K."/>
            <person name="Liu X."/>
            <person name="Lokyitsang T."/>
            <person name="Lokyitsang Y."/>
            <person name="Lucien O."/>
            <person name="Lui A."/>
            <person name="Ma L.J."/>
            <person name="Mabbitt R."/>
            <person name="Macdonald J."/>
            <person name="Maclean C."/>
            <person name="Major J."/>
            <person name="Manning J."/>
            <person name="Marabella R."/>
            <person name="Maru K."/>
            <person name="Matthews C."/>
            <person name="Mauceli E."/>
            <person name="Mccarthy M."/>
            <person name="Mcdonough S."/>
            <person name="Mcghee T."/>
            <person name="Meldrim J."/>
            <person name="Meneus L."/>
            <person name="Mesirov J."/>
            <person name="Mihalev A."/>
            <person name="Mihova T."/>
            <person name="Mikkelsen T."/>
            <person name="Mlenga V."/>
            <person name="Moru K."/>
            <person name="Mozes J."/>
            <person name="Mulrain L."/>
            <person name="Munson G."/>
            <person name="Naylor J."/>
            <person name="Newes C."/>
            <person name="Nguyen C."/>
            <person name="Nguyen N."/>
            <person name="Nguyen T."/>
            <person name="Nicol R."/>
            <person name="Nielsen C."/>
            <person name="Nizzari M."/>
            <person name="Norbu C."/>
            <person name="Norbu N."/>
            <person name="O'donnell P."/>
            <person name="Okoawo O."/>
            <person name="O'leary S."/>
            <person name="Omotosho B."/>
            <person name="O'neill K."/>
            <person name="Osman S."/>
            <person name="Parker S."/>
            <person name="Perrin D."/>
            <person name="Phunkhang P."/>
            <person name="Piqani B."/>
            <person name="Purcell S."/>
            <person name="Rachupka T."/>
            <person name="Ramasamy U."/>
            <person name="Rameau R."/>
            <person name="Ray V."/>
            <person name="Raymond C."/>
            <person name="Retta R."/>
            <person name="Richardson S."/>
            <person name="Rise C."/>
            <person name="Rodriguez J."/>
            <person name="Rogers J."/>
            <person name="Rogov P."/>
            <person name="Rutman M."/>
            <person name="Schupbach R."/>
            <person name="Seaman C."/>
            <person name="Settipalli S."/>
            <person name="Sharpe T."/>
            <person name="Sheridan J."/>
            <person name="Sherpa N."/>
            <person name="Shi J."/>
            <person name="Smirnov S."/>
            <person name="Smith C."/>
            <person name="Sougnez C."/>
            <person name="Spencer B."/>
            <person name="Stalker J."/>
            <person name="Stange-thomann N."/>
            <person name="Stavropoulos S."/>
            <person name="Stetson K."/>
            <person name="Stone C."/>
            <person name="Stone S."/>
            <person name="Stubbs M."/>
            <person name="Talamas J."/>
            <person name="Tchuinga P."/>
            <person name="Tenzing P."/>
            <person name="Tesfaye S."/>
            <person name="Theodore J."/>
            <person name="Thoulutsang Y."/>
            <person name="Topham K."/>
            <person name="Towey S."/>
            <person name="Tsamla T."/>
            <person name="Tsomo N."/>
            <person name="Vallee D."/>
            <person name="Vassiliev H."/>
            <person name="Venkataraman V."/>
            <person name="Vinson J."/>
            <person name="Vo A."/>
            <person name="Wade C."/>
            <person name="Wang S."/>
            <person name="Wangchuk T."/>
            <person name="Wangdi T."/>
            <person name="Whittaker C."/>
            <person name="Wilkinson J."/>
            <person name="Wu Y."/>
            <person name="Wyman D."/>
            <person name="Yadav S."/>
            <person name="Yang S."/>
            <person name="Yang X."/>
            <person name="Yeager S."/>
            <person name="Yee E."/>
            <person name="Young G."/>
            <person name="Zainoun J."/>
            <person name="Zembeck L."/>
            <person name="Zimmer A."/>
            <person name="Zody M."/>
            <person name="Lander E."/>
        </authorList>
    </citation>
    <scope>NUCLEOTIDE SEQUENCE [LARGE SCALE GENOMIC DNA]</scope>
</reference>
<dbReference type="SUPFAM" id="SSF51445">
    <property type="entry name" value="(Trans)glycosidases"/>
    <property type="match status" value="1"/>
</dbReference>
<proteinExistence type="predicted"/>
<dbReference type="InParanoid" id="H2Z8H7"/>
<dbReference type="GeneTree" id="ENSGT00390000017040"/>
<dbReference type="Ensembl" id="ENSCSAVT00000014049.1">
    <property type="protein sequence ID" value="ENSCSAVP00000013889.1"/>
    <property type="gene ID" value="ENSCSAVG00000008137.1"/>
</dbReference>
<evidence type="ECO:0000313" key="2">
    <source>
        <dbReference type="Proteomes" id="UP000007875"/>
    </source>
</evidence>
<dbReference type="PANTHER" id="PTHR43651:SF3">
    <property type="entry name" value="1,4-ALPHA-GLUCAN-BRANCHING ENZYME"/>
    <property type="match status" value="1"/>
</dbReference>
<dbReference type="InterPro" id="IPR017853">
    <property type="entry name" value="GH"/>
</dbReference>
<protein>
    <submittedName>
        <fullName evidence="1">Uncharacterized protein</fullName>
    </submittedName>
</protein>